<dbReference type="InterPro" id="IPR016161">
    <property type="entry name" value="Ald_DH/histidinol_DH"/>
</dbReference>
<dbReference type="PROSITE" id="PS01223">
    <property type="entry name" value="PROA"/>
    <property type="match status" value="1"/>
</dbReference>
<comment type="pathway">
    <text evidence="1">Amino-acid biosynthesis; L-proline biosynthesis; L-glutamate 5-semialdehyde from L-glutamate: step 2/2.</text>
</comment>
<evidence type="ECO:0000256" key="4">
    <source>
        <dbReference type="ARBA" id="ARBA00022650"/>
    </source>
</evidence>
<keyword evidence="5" id="KW-0521">NADP</keyword>
<dbReference type="GO" id="GO:0055129">
    <property type="term" value="P:L-proline biosynthetic process"/>
    <property type="evidence" value="ECO:0007669"/>
    <property type="project" value="UniProtKB-UniPathway"/>
</dbReference>
<keyword evidence="4" id="KW-0641">Proline biosynthesis</keyword>
<dbReference type="GO" id="GO:0050661">
    <property type="term" value="F:NADP binding"/>
    <property type="evidence" value="ECO:0007669"/>
    <property type="project" value="InterPro"/>
</dbReference>
<dbReference type="UniPathway" id="UPA00098">
    <property type="reaction ID" value="UER00360"/>
</dbReference>
<comment type="catalytic activity">
    <reaction evidence="7">
        <text>L-glutamate 5-semialdehyde + phosphate + NADP(+) = L-glutamyl 5-phosphate + NADPH + H(+)</text>
        <dbReference type="Rhea" id="RHEA:19541"/>
        <dbReference type="ChEBI" id="CHEBI:15378"/>
        <dbReference type="ChEBI" id="CHEBI:43474"/>
        <dbReference type="ChEBI" id="CHEBI:57783"/>
        <dbReference type="ChEBI" id="CHEBI:58066"/>
        <dbReference type="ChEBI" id="CHEBI:58274"/>
        <dbReference type="ChEBI" id="CHEBI:58349"/>
        <dbReference type="EC" id="1.2.1.41"/>
    </reaction>
</comment>
<dbReference type="OMA" id="KTQRYGT"/>
<evidence type="ECO:0000313" key="13">
    <source>
        <dbReference type="EMBL" id="EIW79099.1"/>
    </source>
</evidence>
<dbReference type="Gene3D" id="3.40.605.10">
    <property type="entry name" value="Aldehyde Dehydrogenase, Chain A, domain 1"/>
    <property type="match status" value="1"/>
</dbReference>
<dbReference type="Proteomes" id="UP000053558">
    <property type="component" value="Unassembled WGS sequence"/>
</dbReference>
<keyword evidence="6" id="KW-0560">Oxidoreductase</keyword>
<organism evidence="13 14">
    <name type="scientific">Coniophora puteana (strain RWD-64-598)</name>
    <name type="common">Brown rot fungus</name>
    <dbReference type="NCBI Taxonomy" id="741705"/>
    <lineage>
        <taxon>Eukaryota</taxon>
        <taxon>Fungi</taxon>
        <taxon>Dikarya</taxon>
        <taxon>Basidiomycota</taxon>
        <taxon>Agaricomycotina</taxon>
        <taxon>Agaricomycetes</taxon>
        <taxon>Agaricomycetidae</taxon>
        <taxon>Boletales</taxon>
        <taxon>Coniophorineae</taxon>
        <taxon>Coniophoraceae</taxon>
        <taxon>Coniophora</taxon>
    </lineage>
</organism>
<evidence type="ECO:0000256" key="2">
    <source>
        <dbReference type="ARBA" id="ARBA00013002"/>
    </source>
</evidence>
<dbReference type="EC" id="1.2.1.41" evidence="2"/>
<dbReference type="AlphaFoldDB" id="A0A5M3MIM8"/>
<protein>
    <recommendedName>
        <fullName evidence="2">glutamate-5-semialdehyde dehydrogenase</fullName>
        <ecNumber evidence="2">1.2.1.41</ecNumber>
    </recommendedName>
    <alternativeName>
        <fullName evidence="11">Glutamate-5-semialdehyde dehydrogenase</fullName>
    </alternativeName>
    <alternativeName>
        <fullName evidence="10">Glutamyl-gamma-semialdehyde dehydrogenase</fullName>
    </alternativeName>
</protein>
<dbReference type="OrthoDB" id="1934954at2759"/>
<evidence type="ECO:0000256" key="5">
    <source>
        <dbReference type="ARBA" id="ARBA00022857"/>
    </source>
</evidence>
<dbReference type="InterPro" id="IPR016162">
    <property type="entry name" value="Ald_DH_N"/>
</dbReference>
<accession>A0A5M3MIM8</accession>
<dbReference type="EMBL" id="JH711581">
    <property type="protein sequence ID" value="EIW79099.1"/>
    <property type="molecule type" value="Genomic_DNA"/>
</dbReference>
<comment type="function">
    <text evidence="8">Catalyzes the NADPH dependent reduction of L-gamma-glutamyl 5-phosphate into L-glutamate 5-semialdehyde and phosphate. The product spontaneously undergoes cyclization to form 1-pyrroline-5-carboxylate.</text>
</comment>
<dbReference type="NCBIfam" id="NF001221">
    <property type="entry name" value="PRK00197.1"/>
    <property type="match status" value="1"/>
</dbReference>
<reference evidence="14" key="1">
    <citation type="journal article" date="2012" name="Science">
        <title>The Paleozoic origin of enzymatic lignin decomposition reconstructed from 31 fungal genomes.</title>
        <authorList>
            <person name="Floudas D."/>
            <person name="Binder M."/>
            <person name="Riley R."/>
            <person name="Barry K."/>
            <person name="Blanchette R.A."/>
            <person name="Henrissat B."/>
            <person name="Martinez A.T."/>
            <person name="Otillar R."/>
            <person name="Spatafora J.W."/>
            <person name="Yadav J.S."/>
            <person name="Aerts A."/>
            <person name="Benoit I."/>
            <person name="Boyd A."/>
            <person name="Carlson A."/>
            <person name="Copeland A."/>
            <person name="Coutinho P.M."/>
            <person name="de Vries R.P."/>
            <person name="Ferreira P."/>
            <person name="Findley K."/>
            <person name="Foster B."/>
            <person name="Gaskell J."/>
            <person name="Glotzer D."/>
            <person name="Gorecki P."/>
            <person name="Heitman J."/>
            <person name="Hesse C."/>
            <person name="Hori C."/>
            <person name="Igarashi K."/>
            <person name="Jurgens J.A."/>
            <person name="Kallen N."/>
            <person name="Kersten P."/>
            <person name="Kohler A."/>
            <person name="Kuees U."/>
            <person name="Kumar T.K.A."/>
            <person name="Kuo A."/>
            <person name="LaButti K."/>
            <person name="Larrondo L.F."/>
            <person name="Lindquist E."/>
            <person name="Ling A."/>
            <person name="Lombard V."/>
            <person name="Lucas S."/>
            <person name="Lundell T."/>
            <person name="Martin R."/>
            <person name="McLaughlin D.J."/>
            <person name="Morgenstern I."/>
            <person name="Morin E."/>
            <person name="Murat C."/>
            <person name="Nagy L.G."/>
            <person name="Nolan M."/>
            <person name="Ohm R.A."/>
            <person name="Patyshakuliyeva A."/>
            <person name="Rokas A."/>
            <person name="Ruiz-Duenas F.J."/>
            <person name="Sabat G."/>
            <person name="Salamov A."/>
            <person name="Samejima M."/>
            <person name="Schmutz J."/>
            <person name="Slot J.C."/>
            <person name="St John F."/>
            <person name="Stenlid J."/>
            <person name="Sun H."/>
            <person name="Sun S."/>
            <person name="Syed K."/>
            <person name="Tsang A."/>
            <person name="Wiebenga A."/>
            <person name="Young D."/>
            <person name="Pisabarro A."/>
            <person name="Eastwood D.C."/>
            <person name="Martin F."/>
            <person name="Cullen D."/>
            <person name="Grigoriev I.V."/>
            <person name="Hibbett D.S."/>
        </authorList>
    </citation>
    <scope>NUCLEOTIDE SEQUENCE [LARGE SCALE GENOMIC DNA]</scope>
    <source>
        <strain evidence="14">RWD-64-598 SS2</strain>
    </source>
</reference>
<evidence type="ECO:0000256" key="8">
    <source>
        <dbReference type="ARBA" id="ARBA00059423"/>
    </source>
</evidence>
<dbReference type="GeneID" id="19208019"/>
<feature type="domain" description="Aldehyde dehydrogenase" evidence="12">
    <location>
        <begin position="5"/>
        <end position="292"/>
    </location>
</feature>
<evidence type="ECO:0000256" key="1">
    <source>
        <dbReference type="ARBA" id="ARBA00004985"/>
    </source>
</evidence>
<evidence type="ECO:0000259" key="12">
    <source>
        <dbReference type="Pfam" id="PF00171"/>
    </source>
</evidence>
<evidence type="ECO:0000256" key="3">
    <source>
        <dbReference type="ARBA" id="ARBA00022605"/>
    </source>
</evidence>
<evidence type="ECO:0000256" key="6">
    <source>
        <dbReference type="ARBA" id="ARBA00023002"/>
    </source>
</evidence>
<keyword evidence="3" id="KW-0028">Amino-acid biosynthesis</keyword>
<sequence length="464" mass="49383">MASTTASDSSVEAIAKAAKEAFEQSQLLPSSVRNEALAKIKQQLELRKDDILAANKQDMEAAQKEVDAGRMTTALLKRLDLGKGDKWDSMLQGILDVANLPDPTGTVSYASKLDDGLELYRVSCPIGVLLVIFESRPEVIVNIASLAIKSGNAAILKGGKESTRTTALLASAIAEGLAQTSLPPAYIHAIQTRDEVSALLQLDRYIDLVIPRGSNALVSNIQNNTRIPVMGHADGICHVYLDESADLQKAVRVVVDSKTDYPSACNAAETLLVHESLLNTVWPAVGKALLDAHVELLCDTATHTALSSAPSISSHPSFPSLIQHTPNDTYTTEHLDLRLSVKAVPSLAAATAFINAHSSHHTDTIVTENEAHASAFCRGVDSAGTFVNASTRFADGFRYGFGTEVGISTGRIHARGPVGLEGLVIYKYMLRSSAGEGHVASDFGVGEGKKAFTHAPIQASKVPW</sequence>
<dbReference type="CDD" id="cd07079">
    <property type="entry name" value="ALDH_F18-19_ProA-GPR"/>
    <property type="match status" value="1"/>
</dbReference>
<comment type="similarity">
    <text evidence="9">Belongs to the gamma-glutamyl phosphate reductase family.</text>
</comment>
<dbReference type="GO" id="GO:0004350">
    <property type="term" value="F:glutamate-5-semialdehyde dehydrogenase activity"/>
    <property type="evidence" value="ECO:0007669"/>
    <property type="project" value="UniProtKB-EC"/>
</dbReference>
<dbReference type="InterPro" id="IPR016163">
    <property type="entry name" value="Ald_DH_C"/>
</dbReference>
<keyword evidence="14" id="KW-1185">Reference proteome</keyword>
<dbReference type="HAMAP" id="MF_00412">
    <property type="entry name" value="ProA"/>
    <property type="match status" value="1"/>
</dbReference>
<evidence type="ECO:0000256" key="10">
    <source>
        <dbReference type="ARBA" id="ARBA00075718"/>
    </source>
</evidence>
<name>A0A5M3MIM8_CONPW</name>
<gene>
    <name evidence="13" type="ORF">CONPUDRAFT_59233</name>
</gene>
<dbReference type="InterPro" id="IPR000965">
    <property type="entry name" value="GPR_dom"/>
</dbReference>
<dbReference type="InterPro" id="IPR015590">
    <property type="entry name" value="Aldehyde_DH_dom"/>
</dbReference>
<dbReference type="InterPro" id="IPR020593">
    <property type="entry name" value="G-glutamylP_reductase_CS"/>
</dbReference>
<evidence type="ECO:0000256" key="9">
    <source>
        <dbReference type="ARBA" id="ARBA00060997"/>
    </source>
</evidence>
<proteinExistence type="inferred from homology"/>
<comment type="caution">
    <text evidence="13">The sequence shown here is derived from an EMBL/GenBank/DDBJ whole genome shotgun (WGS) entry which is preliminary data.</text>
</comment>
<dbReference type="PIRSF" id="PIRSF000151">
    <property type="entry name" value="GPR"/>
    <property type="match status" value="1"/>
</dbReference>
<evidence type="ECO:0000256" key="11">
    <source>
        <dbReference type="ARBA" id="ARBA00077451"/>
    </source>
</evidence>
<dbReference type="KEGG" id="cput:CONPUDRAFT_59233"/>
<dbReference type="PANTHER" id="PTHR11063:SF8">
    <property type="entry name" value="DELTA-1-PYRROLINE-5-CARBOXYLATE SYNTHASE"/>
    <property type="match status" value="1"/>
</dbReference>
<dbReference type="RefSeq" id="XP_007770433.1">
    <property type="nucleotide sequence ID" value="XM_007772243.1"/>
</dbReference>
<evidence type="ECO:0000313" key="14">
    <source>
        <dbReference type="Proteomes" id="UP000053558"/>
    </source>
</evidence>
<dbReference type="NCBIfam" id="TIGR00407">
    <property type="entry name" value="proA"/>
    <property type="match status" value="1"/>
</dbReference>
<dbReference type="PANTHER" id="PTHR11063">
    <property type="entry name" value="GLUTAMATE SEMIALDEHYDE DEHYDROGENASE"/>
    <property type="match status" value="1"/>
</dbReference>
<dbReference type="InterPro" id="IPR012134">
    <property type="entry name" value="Glu-5-SA_DH"/>
</dbReference>
<dbReference type="FunFam" id="3.40.309.10:FF:000006">
    <property type="entry name" value="Gamma-glutamyl phosphate reductase"/>
    <property type="match status" value="1"/>
</dbReference>
<dbReference type="Pfam" id="PF00171">
    <property type="entry name" value="Aldedh"/>
    <property type="match status" value="1"/>
</dbReference>
<dbReference type="SUPFAM" id="SSF53720">
    <property type="entry name" value="ALDH-like"/>
    <property type="match status" value="1"/>
</dbReference>
<dbReference type="Gene3D" id="3.40.309.10">
    <property type="entry name" value="Aldehyde Dehydrogenase, Chain A, domain 2"/>
    <property type="match status" value="1"/>
</dbReference>
<evidence type="ECO:0000256" key="7">
    <source>
        <dbReference type="ARBA" id="ARBA00049024"/>
    </source>
</evidence>